<feature type="non-terminal residue" evidence="1">
    <location>
        <position position="156"/>
    </location>
</feature>
<gene>
    <name evidence="1" type="ORF">METZ01_LOCUS510477</name>
</gene>
<proteinExistence type="predicted"/>
<sequence>MMSDWKELQHFNAKKLLKEIEQFKDDWKPYNPKKPNNRYGLSITSIDGGLSGIPDLTSLRDYKLQTGKEVKNIDLNVPTEVYKQSEELQTILEPFKPWLTRSHFLRMDRGGFFPDHFDVSHAGNYANDEIRLVGFVNANEYNFKWIYDGDKIINKN</sequence>
<reference evidence="1" key="1">
    <citation type="submission" date="2018-05" db="EMBL/GenBank/DDBJ databases">
        <authorList>
            <person name="Lanie J.A."/>
            <person name="Ng W.-L."/>
            <person name="Kazmierczak K.M."/>
            <person name="Andrzejewski T.M."/>
            <person name="Davidsen T.M."/>
            <person name="Wayne K.J."/>
            <person name="Tettelin H."/>
            <person name="Glass J.I."/>
            <person name="Rusch D."/>
            <person name="Podicherti R."/>
            <person name="Tsui H.-C.T."/>
            <person name="Winkler M.E."/>
        </authorList>
    </citation>
    <scope>NUCLEOTIDE SEQUENCE</scope>
</reference>
<dbReference type="AlphaFoldDB" id="A0A383EMC9"/>
<dbReference type="EMBL" id="UINC01226932">
    <property type="protein sequence ID" value="SVE57623.1"/>
    <property type="molecule type" value="Genomic_DNA"/>
</dbReference>
<protein>
    <submittedName>
        <fullName evidence="1">Uncharacterized protein</fullName>
    </submittedName>
</protein>
<evidence type="ECO:0000313" key="1">
    <source>
        <dbReference type="EMBL" id="SVE57623.1"/>
    </source>
</evidence>
<accession>A0A383EMC9</accession>
<name>A0A383EMC9_9ZZZZ</name>
<organism evidence="1">
    <name type="scientific">marine metagenome</name>
    <dbReference type="NCBI Taxonomy" id="408172"/>
    <lineage>
        <taxon>unclassified sequences</taxon>
        <taxon>metagenomes</taxon>
        <taxon>ecological metagenomes</taxon>
    </lineage>
</organism>